<keyword evidence="5" id="KW-0143">Chaperone</keyword>
<keyword evidence="7" id="KW-0969">Cilium</keyword>
<dbReference type="GO" id="GO:0005829">
    <property type="term" value="C:cytosol"/>
    <property type="evidence" value="ECO:0007669"/>
    <property type="project" value="UniProtKB-SubCell"/>
</dbReference>
<keyword evidence="3 6" id="KW-0963">Cytoplasm</keyword>
<comment type="caution">
    <text evidence="7">The sequence shown here is derived from an EMBL/GenBank/DDBJ whole genome shotgun (WGS) entry which is preliminary data.</text>
</comment>
<dbReference type="Pfam" id="PF02561">
    <property type="entry name" value="FliS"/>
    <property type="match status" value="1"/>
</dbReference>
<dbReference type="AlphaFoldDB" id="W4QFR8"/>
<comment type="subcellular location">
    <subcellularLocation>
        <location evidence="1 6">Cytoplasm</location>
        <location evidence="1 6">Cytosol</location>
    </subcellularLocation>
</comment>
<evidence type="ECO:0000256" key="2">
    <source>
        <dbReference type="ARBA" id="ARBA00008787"/>
    </source>
</evidence>
<dbReference type="CDD" id="cd16098">
    <property type="entry name" value="FliS"/>
    <property type="match status" value="1"/>
</dbReference>
<comment type="similarity">
    <text evidence="2 6">Belongs to the FliS family.</text>
</comment>
<evidence type="ECO:0000256" key="5">
    <source>
        <dbReference type="ARBA" id="ARBA00023186"/>
    </source>
</evidence>
<dbReference type="SUPFAM" id="SSF101116">
    <property type="entry name" value="Flagellar export chaperone FliS"/>
    <property type="match status" value="1"/>
</dbReference>
<dbReference type="PANTHER" id="PTHR34773">
    <property type="entry name" value="FLAGELLAR SECRETION CHAPERONE FLIS"/>
    <property type="match status" value="1"/>
</dbReference>
<evidence type="ECO:0000256" key="1">
    <source>
        <dbReference type="ARBA" id="ARBA00004514"/>
    </source>
</evidence>
<keyword evidence="7" id="KW-0282">Flagellum</keyword>
<dbReference type="STRING" id="1236971.JCM9152_2199"/>
<sequence>MTAFLTNEALHQKSPEQITALLYEAALTNLEEALAHNERKEFIEANEKLKKAGDIVYRLGAGLNYEAGIVADQLDQVYNYIADKIIEANYKKDNEIIREVIQIVESIMSAWNEAMKVKKDPQSSLVKQKAQAYESTSMYES</sequence>
<dbReference type="EMBL" id="BAUU01000013">
    <property type="protein sequence ID" value="GAE30782.1"/>
    <property type="molecule type" value="Genomic_DNA"/>
</dbReference>
<dbReference type="PANTHER" id="PTHR34773:SF1">
    <property type="entry name" value="FLAGELLAR SECRETION CHAPERONE FLIS"/>
    <property type="match status" value="1"/>
</dbReference>
<reference evidence="7" key="1">
    <citation type="journal article" date="2014" name="Genome Announc.">
        <title>Draft Genome Sequences of Three Alkaliphilic Bacillus Strains, Bacillus wakoensis JCM 9140T, Bacillus akibai JCM 9157T, and Bacillus hemicellulosilyticus JCM 9152T.</title>
        <authorList>
            <person name="Yuki M."/>
            <person name="Oshima K."/>
            <person name="Suda W."/>
            <person name="Oshida Y."/>
            <person name="Kitamura K."/>
            <person name="Iida T."/>
            <person name="Hattori M."/>
            <person name="Ohkuma M."/>
        </authorList>
    </citation>
    <scope>NUCLEOTIDE SEQUENCE [LARGE SCALE GENOMIC DNA]</scope>
    <source>
        <strain evidence="7">JCM 9152</strain>
    </source>
</reference>
<dbReference type="InterPro" id="IPR003713">
    <property type="entry name" value="FliS"/>
</dbReference>
<dbReference type="InterPro" id="IPR036584">
    <property type="entry name" value="FliS_sf"/>
</dbReference>
<dbReference type="PIRSF" id="PIRSF039090">
    <property type="entry name" value="Flis"/>
    <property type="match status" value="1"/>
</dbReference>
<keyword evidence="8" id="KW-1185">Reference proteome</keyword>
<evidence type="ECO:0000256" key="3">
    <source>
        <dbReference type="ARBA" id="ARBA00022490"/>
    </source>
</evidence>
<evidence type="ECO:0000313" key="8">
    <source>
        <dbReference type="Proteomes" id="UP000018895"/>
    </source>
</evidence>
<keyword evidence="7" id="KW-0966">Cell projection</keyword>
<keyword evidence="4 6" id="KW-1005">Bacterial flagellum biogenesis</keyword>
<proteinExistence type="inferred from homology"/>
<evidence type="ECO:0000313" key="7">
    <source>
        <dbReference type="EMBL" id="GAE30782.1"/>
    </source>
</evidence>
<accession>W4QFR8</accession>
<evidence type="ECO:0000256" key="4">
    <source>
        <dbReference type="ARBA" id="ARBA00022795"/>
    </source>
</evidence>
<dbReference type="GO" id="GO:0044780">
    <property type="term" value="P:bacterial-type flagellum assembly"/>
    <property type="evidence" value="ECO:0007669"/>
    <property type="project" value="InterPro"/>
</dbReference>
<gene>
    <name evidence="7" type="ORF">JCM9152_2199</name>
</gene>
<name>W4QFR8_9BACI</name>
<organism evidence="7 8">
    <name type="scientific">Halalkalibacter hemicellulosilyticusJCM 9152</name>
    <dbReference type="NCBI Taxonomy" id="1236971"/>
    <lineage>
        <taxon>Bacteria</taxon>
        <taxon>Bacillati</taxon>
        <taxon>Bacillota</taxon>
        <taxon>Bacilli</taxon>
        <taxon>Bacillales</taxon>
        <taxon>Bacillaceae</taxon>
        <taxon>Halalkalibacter</taxon>
    </lineage>
</organism>
<evidence type="ECO:0000256" key="6">
    <source>
        <dbReference type="PIRNR" id="PIRNR039090"/>
    </source>
</evidence>
<dbReference type="GO" id="GO:0071973">
    <property type="term" value="P:bacterial-type flagellum-dependent cell motility"/>
    <property type="evidence" value="ECO:0007669"/>
    <property type="project" value="TreeGrafter"/>
</dbReference>
<dbReference type="Proteomes" id="UP000018895">
    <property type="component" value="Unassembled WGS sequence"/>
</dbReference>
<protein>
    <recommendedName>
        <fullName evidence="6">Flagellar secretion chaperone FliS</fullName>
    </recommendedName>
</protein>
<dbReference type="Gene3D" id="1.20.120.340">
    <property type="entry name" value="Flagellar protein FliS"/>
    <property type="match status" value="1"/>
</dbReference>